<evidence type="ECO:0000256" key="11">
    <source>
        <dbReference type="ARBA" id="ARBA00023237"/>
    </source>
</evidence>
<keyword evidence="4" id="KW-0410">Iron transport</keyword>
<evidence type="ECO:0000256" key="8">
    <source>
        <dbReference type="ARBA" id="ARBA00023065"/>
    </source>
</evidence>
<keyword evidence="5 12" id="KW-0812">Transmembrane</keyword>
<evidence type="ECO:0000256" key="5">
    <source>
        <dbReference type="ARBA" id="ARBA00022692"/>
    </source>
</evidence>
<keyword evidence="11 12" id="KW-0998">Cell outer membrane</keyword>
<keyword evidence="3 12" id="KW-1134">Transmembrane beta strand</keyword>
<dbReference type="EMBL" id="SRMB01000003">
    <property type="protein sequence ID" value="TGE26217.1"/>
    <property type="molecule type" value="Genomic_DNA"/>
</dbReference>
<dbReference type="InterPro" id="IPR013784">
    <property type="entry name" value="Carb-bd-like_fold"/>
</dbReference>
<evidence type="ECO:0000256" key="7">
    <source>
        <dbReference type="ARBA" id="ARBA00023004"/>
    </source>
</evidence>
<dbReference type="InterPro" id="IPR000531">
    <property type="entry name" value="Beta-barrel_TonB"/>
</dbReference>
<feature type="chain" id="PRO_5021394088" evidence="15">
    <location>
        <begin position="31"/>
        <end position="831"/>
    </location>
</feature>
<evidence type="ECO:0000256" key="4">
    <source>
        <dbReference type="ARBA" id="ARBA00022496"/>
    </source>
</evidence>
<keyword evidence="2 12" id="KW-0813">Transport</keyword>
<keyword evidence="10 12" id="KW-0472">Membrane</keyword>
<evidence type="ECO:0000259" key="16">
    <source>
        <dbReference type="Pfam" id="PF00593"/>
    </source>
</evidence>
<dbReference type="InterPro" id="IPR037066">
    <property type="entry name" value="Plug_dom_sf"/>
</dbReference>
<evidence type="ECO:0000259" key="17">
    <source>
        <dbReference type="Pfam" id="PF07715"/>
    </source>
</evidence>
<dbReference type="Pfam" id="PF07715">
    <property type="entry name" value="Plug"/>
    <property type="match status" value="1"/>
</dbReference>
<dbReference type="SUPFAM" id="SSF49452">
    <property type="entry name" value="Starch-binding domain-like"/>
    <property type="match status" value="1"/>
</dbReference>
<dbReference type="PROSITE" id="PS52016">
    <property type="entry name" value="TONB_DEPENDENT_REC_3"/>
    <property type="match status" value="1"/>
</dbReference>
<dbReference type="PANTHER" id="PTHR32552:SF68">
    <property type="entry name" value="FERRICHROME OUTER MEMBRANE TRANSPORTER_PHAGE RECEPTOR"/>
    <property type="match status" value="1"/>
</dbReference>
<organism evidence="18 19">
    <name type="scientific">Hymenobacter metallicola</name>
    <dbReference type="NCBI Taxonomy" id="2563114"/>
    <lineage>
        <taxon>Bacteria</taxon>
        <taxon>Pseudomonadati</taxon>
        <taxon>Bacteroidota</taxon>
        <taxon>Cytophagia</taxon>
        <taxon>Cytophagales</taxon>
        <taxon>Hymenobacteraceae</taxon>
        <taxon>Hymenobacter</taxon>
    </lineage>
</organism>
<evidence type="ECO:0000256" key="15">
    <source>
        <dbReference type="SAM" id="SignalP"/>
    </source>
</evidence>
<dbReference type="GO" id="GO:0030246">
    <property type="term" value="F:carbohydrate binding"/>
    <property type="evidence" value="ECO:0007669"/>
    <property type="project" value="InterPro"/>
</dbReference>
<name>A0A4Z0Q814_9BACT</name>
<dbReference type="GO" id="GO:0009279">
    <property type="term" value="C:cell outer membrane"/>
    <property type="evidence" value="ECO:0007669"/>
    <property type="project" value="UniProtKB-SubCell"/>
</dbReference>
<keyword evidence="7" id="KW-0408">Iron</keyword>
<feature type="signal peptide" evidence="15">
    <location>
        <begin position="1"/>
        <end position="30"/>
    </location>
</feature>
<evidence type="ECO:0000256" key="1">
    <source>
        <dbReference type="ARBA" id="ARBA00004571"/>
    </source>
</evidence>
<evidence type="ECO:0000256" key="6">
    <source>
        <dbReference type="ARBA" id="ARBA00022729"/>
    </source>
</evidence>
<accession>A0A4Z0Q814</accession>
<evidence type="ECO:0000256" key="2">
    <source>
        <dbReference type="ARBA" id="ARBA00022448"/>
    </source>
</evidence>
<dbReference type="CDD" id="cd01347">
    <property type="entry name" value="ligand_gated_channel"/>
    <property type="match status" value="1"/>
</dbReference>
<gene>
    <name evidence="18" type="ORF">E5K02_15520</name>
</gene>
<comment type="caution">
    <text evidence="18">The sequence shown here is derived from an EMBL/GenBank/DDBJ whole genome shotgun (WGS) entry which is preliminary data.</text>
</comment>
<dbReference type="Pfam" id="PF00593">
    <property type="entry name" value="TonB_dep_Rec_b-barrel"/>
    <property type="match status" value="1"/>
</dbReference>
<evidence type="ECO:0000256" key="14">
    <source>
        <dbReference type="SAM" id="MobiDB-lite"/>
    </source>
</evidence>
<reference evidence="18 19" key="1">
    <citation type="submission" date="2019-04" db="EMBL/GenBank/DDBJ databases">
        <authorList>
            <person name="Feng G."/>
            <person name="Zhang J."/>
            <person name="Zhu H."/>
        </authorList>
    </citation>
    <scope>NUCLEOTIDE SEQUENCE [LARGE SCALE GENOMIC DNA]</scope>
    <source>
        <strain evidence="18 19">9PBR-1</strain>
    </source>
</reference>
<sequence length="831" mass="90324">MRQPVVPSSRQILFAVFTLLLSLSALTTQAQNAILQGRVTTPAGQPVAGAGVGLKGTVLGANTDAEGNFQITAVAAGTYTLHVRLVGFQAQERRVKVTADETSIQNFVLTESTEQLSEVVVEGKGANRFARKESEFVNKMPLSNLENPQVYATVGKELLTEQLVFTVDDAIRNAPGVQRMWDATGRAGDGGGFYGSRGFILQSRLRNGIVGGVSSDIDAVNLEKLEVIKGPSATLFGSALTSYGGLINRVTKKPYDKFGGEVSVSGGSYGFHRISADVNLVDPNTPSDQPKTLAFRLNTAYQYEDNFQDKGFGRNLAVAPSLTYRPSDRLTINLDAELFQSQNMGRQIFFFYSPVAALGVSRAEDLPLEYRNSYAGNGLTQSSRSANVFGQVNYRISDRFTSSTNLSVGHSFSDGFGPYFYLASDADVLQDKTLPAGMHYLIRADQSTRNSTLSTYQVQQLFNGDFQLGNLRNRVVLGLDFLRLNSDITFFGGIVDYVPLNVPGYDYSTFNGPAVTAFYAKNAPGTYINNIKSNTYSAFASDVLNLTEQLSVLAALRLDRFENKGGILYGPVEPFTQTTLSPKFGVVFQPVLNRVSVFANYQNSFNNQASAYVDTNRQPRTAVAERANQVEGGVKLDAADGKISATLSYYNIEVKNLLRNTPVNPTSPTANDGIPNAQSQDGTQRSKGVEANLIANPVTGLNVVAGFSYNDSKWTQAAVADGIIGFRPNTASSPYNANLWLSYRLPQGLLQGLGLGFGGNYASENKVQNSATNVFTLPEYTILNASAFYDQPRFRISAKVDNLTDKKYWVGYTTVNPQKLRSIVGSLAFKF</sequence>
<dbReference type="SUPFAM" id="SSF56935">
    <property type="entry name" value="Porins"/>
    <property type="match status" value="1"/>
</dbReference>
<feature type="region of interest" description="Disordered" evidence="14">
    <location>
        <begin position="661"/>
        <end position="686"/>
    </location>
</feature>
<evidence type="ECO:0000256" key="13">
    <source>
        <dbReference type="RuleBase" id="RU003357"/>
    </source>
</evidence>
<keyword evidence="8" id="KW-0406">Ion transport</keyword>
<proteinExistence type="inferred from homology"/>
<dbReference type="InterPro" id="IPR039426">
    <property type="entry name" value="TonB-dep_rcpt-like"/>
</dbReference>
<dbReference type="Proteomes" id="UP000298471">
    <property type="component" value="Unassembled WGS sequence"/>
</dbReference>
<keyword evidence="9 13" id="KW-0798">TonB box</keyword>
<dbReference type="OrthoDB" id="9758472at2"/>
<dbReference type="GO" id="GO:0015344">
    <property type="term" value="F:siderophore uptake transmembrane transporter activity"/>
    <property type="evidence" value="ECO:0007669"/>
    <property type="project" value="TreeGrafter"/>
</dbReference>
<evidence type="ECO:0000313" key="18">
    <source>
        <dbReference type="EMBL" id="TGE26217.1"/>
    </source>
</evidence>
<keyword evidence="6 15" id="KW-0732">Signal</keyword>
<dbReference type="Gene3D" id="2.170.130.10">
    <property type="entry name" value="TonB-dependent receptor, plug domain"/>
    <property type="match status" value="1"/>
</dbReference>
<evidence type="ECO:0000256" key="12">
    <source>
        <dbReference type="PROSITE-ProRule" id="PRU01360"/>
    </source>
</evidence>
<dbReference type="Pfam" id="PF13715">
    <property type="entry name" value="CarbopepD_reg_2"/>
    <property type="match status" value="1"/>
</dbReference>
<dbReference type="Gene3D" id="2.60.40.1120">
    <property type="entry name" value="Carboxypeptidase-like, regulatory domain"/>
    <property type="match status" value="1"/>
</dbReference>
<dbReference type="AlphaFoldDB" id="A0A4Z0Q814"/>
<protein>
    <submittedName>
        <fullName evidence="18">TonB-dependent receptor</fullName>
    </submittedName>
</protein>
<keyword evidence="19" id="KW-1185">Reference proteome</keyword>
<dbReference type="Gene3D" id="2.40.170.20">
    <property type="entry name" value="TonB-dependent receptor, beta-barrel domain"/>
    <property type="match status" value="1"/>
</dbReference>
<dbReference type="InterPro" id="IPR012910">
    <property type="entry name" value="Plug_dom"/>
</dbReference>
<evidence type="ECO:0000256" key="9">
    <source>
        <dbReference type="ARBA" id="ARBA00023077"/>
    </source>
</evidence>
<dbReference type="InterPro" id="IPR036942">
    <property type="entry name" value="Beta-barrel_TonB_sf"/>
</dbReference>
<comment type="similarity">
    <text evidence="12 13">Belongs to the TonB-dependent receptor family.</text>
</comment>
<feature type="domain" description="TonB-dependent receptor plug" evidence="17">
    <location>
        <begin position="146"/>
        <end position="239"/>
    </location>
</feature>
<dbReference type="PANTHER" id="PTHR32552">
    <property type="entry name" value="FERRICHROME IRON RECEPTOR-RELATED"/>
    <property type="match status" value="1"/>
</dbReference>
<comment type="subcellular location">
    <subcellularLocation>
        <location evidence="1 12">Cell outer membrane</location>
        <topology evidence="1 12">Multi-pass membrane protein</topology>
    </subcellularLocation>
</comment>
<feature type="domain" description="TonB-dependent receptor-like beta-barrel" evidence="16">
    <location>
        <begin position="433"/>
        <end position="803"/>
    </location>
</feature>
<evidence type="ECO:0000256" key="3">
    <source>
        <dbReference type="ARBA" id="ARBA00022452"/>
    </source>
</evidence>
<keyword evidence="18" id="KW-0675">Receptor</keyword>
<evidence type="ECO:0000256" key="10">
    <source>
        <dbReference type="ARBA" id="ARBA00023136"/>
    </source>
</evidence>
<evidence type="ECO:0000313" key="19">
    <source>
        <dbReference type="Proteomes" id="UP000298471"/>
    </source>
</evidence>